<evidence type="ECO:0000259" key="13">
    <source>
        <dbReference type="Pfam" id="PF09757"/>
    </source>
</evidence>
<feature type="domain" description="Arb2-like" evidence="13">
    <location>
        <begin position="434"/>
        <end position="631"/>
    </location>
</feature>
<dbReference type="EC" id="3.5.1.98" evidence="3"/>
<comment type="similarity">
    <text evidence="2">Belongs to the histone deacetylase family. HD type 2 subfamily.</text>
</comment>
<feature type="region of interest" description="Disordered" evidence="10">
    <location>
        <begin position="850"/>
        <end position="913"/>
    </location>
</feature>
<accession>A0ABR3AG58</accession>
<feature type="domain" description="DUF1746" evidence="12">
    <location>
        <begin position="650"/>
        <end position="773"/>
    </location>
</feature>
<feature type="region of interest" description="Disordered" evidence="10">
    <location>
        <begin position="784"/>
        <end position="821"/>
    </location>
</feature>
<dbReference type="SUPFAM" id="SSF52768">
    <property type="entry name" value="Arginase/deacetylase"/>
    <property type="match status" value="2"/>
</dbReference>
<feature type="compositionally biased region" description="Low complexity" evidence="10">
    <location>
        <begin position="16"/>
        <end position="34"/>
    </location>
</feature>
<comment type="subcellular location">
    <subcellularLocation>
        <location evidence="1">Nucleus</location>
    </subcellularLocation>
</comment>
<keyword evidence="7" id="KW-0805">Transcription regulation</keyword>
<evidence type="ECO:0000256" key="4">
    <source>
        <dbReference type="ARBA" id="ARBA00022491"/>
    </source>
</evidence>
<dbReference type="PANTHER" id="PTHR10625">
    <property type="entry name" value="HISTONE DEACETYLASE HDAC1-RELATED"/>
    <property type="match status" value="1"/>
</dbReference>
<keyword evidence="8" id="KW-0804">Transcription</keyword>
<feature type="compositionally biased region" description="Polar residues" evidence="10">
    <location>
        <begin position="850"/>
        <end position="874"/>
    </location>
</feature>
<comment type="caution">
    <text evidence="14">The sequence shown here is derived from an EMBL/GenBank/DDBJ whole genome shotgun (WGS) entry which is preliminary data.</text>
</comment>
<name>A0ABR3AG58_9AGAR</name>
<dbReference type="Proteomes" id="UP001437256">
    <property type="component" value="Unassembled WGS sequence"/>
</dbReference>
<dbReference type="InterPro" id="IPR023696">
    <property type="entry name" value="Ureohydrolase_dom_sf"/>
</dbReference>
<keyword evidence="5 14" id="KW-0378">Hydrolase</keyword>
<evidence type="ECO:0000313" key="15">
    <source>
        <dbReference type="Proteomes" id="UP001437256"/>
    </source>
</evidence>
<dbReference type="Pfam" id="PF08508">
    <property type="entry name" value="DUF1746"/>
    <property type="match status" value="1"/>
</dbReference>
<reference evidence="14 15" key="1">
    <citation type="submission" date="2024-05" db="EMBL/GenBank/DDBJ databases">
        <title>A draft genome resource for the thread blight pathogen Marasmius tenuissimus strain MS-2.</title>
        <authorList>
            <person name="Yulfo-Soto G.E."/>
            <person name="Baruah I.K."/>
            <person name="Amoako-Attah I."/>
            <person name="Bukari Y."/>
            <person name="Meinhardt L.W."/>
            <person name="Bailey B.A."/>
            <person name="Cohen S.P."/>
        </authorList>
    </citation>
    <scope>NUCLEOTIDE SEQUENCE [LARGE SCALE GENOMIC DNA]</scope>
    <source>
        <strain evidence="14 15">MS-2</strain>
    </source>
</reference>
<keyword evidence="4" id="KW-0678">Repressor</keyword>
<sequence length="913" mass="100550">MSNENAVVNADMDVDQPAASSSSLPAPASSSSYVPPVPQPPTRALSEPLHWSAMTVGYVYSAEMTNHFHPKGHQEQPKRITSIWESITRGEYHKKMKNIPIRPVKRYESLLVHSEDHWDKVLAIEHMTPQQILDSEEYYEQLSLYVMQGTTRAACLSCGGAIEACLAVARGELKKTFAIVRPPGHHAEPDEHMGFCFFNNVAVAARVVQQSTNIKRILILDWWASLLRWKGRASRSVVCFGVVAAVSNEDIGNGTQKAFNDDPSILYISLHRLAAKAQASDINIPWSEHGMGDADYIHAFQKIVMPIAMEFAPELVIISAGFDAALGDELGGCCVSPAGYAHMTHMLSGMASGRLVVALEGGYNIDATTKSAMSVLKVILGEAPDELPPLVASESGTEVVWLVAKEQSKYWKSVDPKWCEPREAVEPMAFSIPEILKAHRQHYLCTTHNMMTVPLLGEELERKFSSQIMCSQDLFENDTMVVFLHEFGNLRTELESAASCDVKLEKSYLVDFSKELISWIKEEGYSLLDVNLFPKPTPPIVMSKRSKPASDHERQLAIYLWDNYIQLSSAQKIVLVGHGPGGHAIMGLLDGRMTSAMNTVRAVIQVVGHANVPAVPKFSDDLRKWYAKRSSAPYDMTSRFHAQRKHIITSLDSILLQLHCLSFLQSPSLLNLLLRLFSQVVCRSPRELAATIPLGPFLVTLTFFNAPSIWAHAIYGPHEGRAIILDFVGFGASLFSLTSQAGKPMTVTSIGYVPTKLQLLSLDCFILFLQIVMTIISFEIHTPEEGSGNESTTTSQPHQPSPWSLPDDSESTSLGTSLAAHKGPVFPDDSLNYILDIRLGPTLARLRNVPTSPARTGDQNQNSLLPLPNTTSWAVPSEMTRFMRSGSGSEPVVGTRGRGERNSRVPGALDNAE</sequence>
<dbReference type="InterPro" id="IPR000286">
    <property type="entry name" value="HDACs"/>
</dbReference>
<protein>
    <recommendedName>
        <fullName evidence="3">histone deacetylase</fullName>
        <ecNumber evidence="3">3.5.1.98</ecNumber>
    </recommendedName>
</protein>
<evidence type="ECO:0000256" key="10">
    <source>
        <dbReference type="SAM" id="MobiDB-lite"/>
    </source>
</evidence>
<dbReference type="Pfam" id="PF09757">
    <property type="entry name" value="Arb2-like"/>
    <property type="match status" value="1"/>
</dbReference>
<evidence type="ECO:0000256" key="2">
    <source>
        <dbReference type="ARBA" id="ARBA00007738"/>
    </source>
</evidence>
<dbReference type="InterPro" id="IPR023801">
    <property type="entry name" value="His_deacetylse_dom"/>
</dbReference>
<dbReference type="PANTHER" id="PTHR10625:SF5">
    <property type="entry name" value="HISTONE DEACETYLASE"/>
    <property type="match status" value="1"/>
</dbReference>
<dbReference type="PRINTS" id="PR01270">
    <property type="entry name" value="HDASUPER"/>
</dbReference>
<dbReference type="GO" id="GO:0141221">
    <property type="term" value="F:histone deacetylase activity, hydrolytic mechanism"/>
    <property type="evidence" value="ECO:0007669"/>
    <property type="project" value="UniProtKB-EC"/>
</dbReference>
<evidence type="ECO:0000256" key="5">
    <source>
        <dbReference type="ARBA" id="ARBA00022801"/>
    </source>
</evidence>
<keyword evidence="9" id="KW-0539">Nucleus</keyword>
<dbReference type="EMBL" id="JBBXMP010000001">
    <property type="protein sequence ID" value="KAL0072419.1"/>
    <property type="molecule type" value="Genomic_DNA"/>
</dbReference>
<evidence type="ECO:0000256" key="3">
    <source>
        <dbReference type="ARBA" id="ARBA00012111"/>
    </source>
</evidence>
<keyword evidence="15" id="KW-1185">Reference proteome</keyword>
<feature type="domain" description="Histone deacetylase" evidence="11">
    <location>
        <begin position="73"/>
        <end position="222"/>
    </location>
</feature>
<feature type="compositionally biased region" description="Polar residues" evidence="10">
    <location>
        <begin position="788"/>
        <end position="802"/>
    </location>
</feature>
<keyword evidence="6" id="KW-0156">Chromatin regulator</keyword>
<evidence type="ECO:0000256" key="1">
    <source>
        <dbReference type="ARBA" id="ARBA00004123"/>
    </source>
</evidence>
<dbReference type="Pfam" id="PF00850">
    <property type="entry name" value="Hist_deacetyl"/>
    <property type="match status" value="2"/>
</dbReference>
<dbReference type="InterPro" id="IPR019154">
    <property type="entry name" value="Arb2-like_domain"/>
</dbReference>
<organism evidence="14 15">
    <name type="scientific">Marasmius tenuissimus</name>
    <dbReference type="NCBI Taxonomy" id="585030"/>
    <lineage>
        <taxon>Eukaryota</taxon>
        <taxon>Fungi</taxon>
        <taxon>Dikarya</taxon>
        <taxon>Basidiomycota</taxon>
        <taxon>Agaricomycotina</taxon>
        <taxon>Agaricomycetes</taxon>
        <taxon>Agaricomycetidae</taxon>
        <taxon>Agaricales</taxon>
        <taxon>Marasmiineae</taxon>
        <taxon>Marasmiaceae</taxon>
        <taxon>Marasmius</taxon>
    </lineage>
</organism>
<evidence type="ECO:0000256" key="7">
    <source>
        <dbReference type="ARBA" id="ARBA00023015"/>
    </source>
</evidence>
<feature type="region of interest" description="Disordered" evidence="10">
    <location>
        <begin position="1"/>
        <end position="45"/>
    </location>
</feature>
<evidence type="ECO:0000256" key="6">
    <source>
        <dbReference type="ARBA" id="ARBA00022853"/>
    </source>
</evidence>
<gene>
    <name evidence="14" type="primary">HDA1</name>
    <name evidence="14" type="ORF">AAF712_000182</name>
</gene>
<proteinExistence type="inferred from homology"/>
<feature type="domain" description="Histone deacetylase" evidence="11">
    <location>
        <begin position="252"/>
        <end position="378"/>
    </location>
</feature>
<evidence type="ECO:0000313" key="14">
    <source>
        <dbReference type="EMBL" id="KAL0072419.1"/>
    </source>
</evidence>
<evidence type="ECO:0000256" key="9">
    <source>
        <dbReference type="ARBA" id="ARBA00023242"/>
    </source>
</evidence>
<dbReference type="InterPro" id="IPR013715">
    <property type="entry name" value="DUF1746"/>
</dbReference>
<evidence type="ECO:0000259" key="11">
    <source>
        <dbReference type="Pfam" id="PF00850"/>
    </source>
</evidence>
<evidence type="ECO:0000256" key="8">
    <source>
        <dbReference type="ARBA" id="ARBA00023163"/>
    </source>
</evidence>
<dbReference type="InterPro" id="IPR037138">
    <property type="entry name" value="His_deacetylse_dom_sf"/>
</dbReference>
<dbReference type="Gene3D" id="3.40.800.20">
    <property type="entry name" value="Histone deacetylase domain"/>
    <property type="match status" value="1"/>
</dbReference>
<evidence type="ECO:0000259" key="12">
    <source>
        <dbReference type="Pfam" id="PF08508"/>
    </source>
</evidence>